<dbReference type="EMBL" id="JADNYJ010000007">
    <property type="protein sequence ID" value="KAF8910083.1"/>
    <property type="molecule type" value="Genomic_DNA"/>
</dbReference>
<comment type="caution">
    <text evidence="3">The sequence shown here is derived from an EMBL/GenBank/DDBJ whole genome shotgun (WGS) entry which is preliminary data.</text>
</comment>
<gene>
    <name evidence="3" type="ORF">CPB84DRAFT_1937267</name>
</gene>
<keyword evidence="2" id="KW-0472">Membrane</keyword>
<feature type="region of interest" description="Disordered" evidence="1">
    <location>
        <begin position="215"/>
        <end position="237"/>
    </location>
</feature>
<keyword evidence="2" id="KW-1133">Transmembrane helix</keyword>
<protein>
    <submittedName>
        <fullName evidence="3">Copper transporter</fullName>
    </submittedName>
</protein>
<dbReference type="AlphaFoldDB" id="A0A9P5TS62"/>
<keyword evidence="4" id="KW-1185">Reference proteome</keyword>
<reference evidence="3" key="1">
    <citation type="submission" date="2020-11" db="EMBL/GenBank/DDBJ databases">
        <authorList>
            <consortium name="DOE Joint Genome Institute"/>
            <person name="Ahrendt S."/>
            <person name="Riley R."/>
            <person name="Andreopoulos W."/>
            <person name="LaButti K."/>
            <person name="Pangilinan J."/>
            <person name="Ruiz-duenas F.J."/>
            <person name="Barrasa J.M."/>
            <person name="Sanchez-Garcia M."/>
            <person name="Camarero S."/>
            <person name="Miyauchi S."/>
            <person name="Serrano A."/>
            <person name="Linde D."/>
            <person name="Babiker R."/>
            <person name="Drula E."/>
            <person name="Ayuso-Fernandez I."/>
            <person name="Pacheco R."/>
            <person name="Padilla G."/>
            <person name="Ferreira P."/>
            <person name="Barriuso J."/>
            <person name="Kellner H."/>
            <person name="Castanera R."/>
            <person name="Alfaro M."/>
            <person name="Ramirez L."/>
            <person name="Pisabarro A.G."/>
            <person name="Kuo A."/>
            <person name="Tritt A."/>
            <person name="Lipzen A."/>
            <person name="He G."/>
            <person name="Yan M."/>
            <person name="Ng V."/>
            <person name="Cullen D."/>
            <person name="Martin F."/>
            <person name="Rosso M.-N."/>
            <person name="Henrissat B."/>
            <person name="Hibbett D."/>
            <person name="Martinez A.T."/>
            <person name="Grigoriev I.V."/>
        </authorList>
    </citation>
    <scope>NUCLEOTIDE SEQUENCE</scope>
    <source>
        <strain evidence="3">AH 44721</strain>
    </source>
</reference>
<feature type="transmembrane region" description="Helical" evidence="2">
    <location>
        <begin position="27"/>
        <end position="46"/>
    </location>
</feature>
<feature type="compositionally biased region" description="Polar residues" evidence="1">
    <location>
        <begin position="227"/>
        <end position="237"/>
    </location>
</feature>
<name>A0A9P5TS62_GYMJU</name>
<dbReference type="Proteomes" id="UP000724874">
    <property type="component" value="Unassembled WGS sequence"/>
</dbReference>
<feature type="transmembrane region" description="Helical" evidence="2">
    <location>
        <begin position="93"/>
        <end position="110"/>
    </location>
</feature>
<evidence type="ECO:0000256" key="2">
    <source>
        <dbReference type="SAM" id="Phobius"/>
    </source>
</evidence>
<keyword evidence="2" id="KW-0812">Transmembrane</keyword>
<organism evidence="3 4">
    <name type="scientific">Gymnopilus junonius</name>
    <name type="common">Spectacular rustgill mushroom</name>
    <name type="synonym">Gymnopilus spectabilis subsp. junonius</name>
    <dbReference type="NCBI Taxonomy" id="109634"/>
    <lineage>
        <taxon>Eukaryota</taxon>
        <taxon>Fungi</taxon>
        <taxon>Dikarya</taxon>
        <taxon>Basidiomycota</taxon>
        <taxon>Agaricomycotina</taxon>
        <taxon>Agaricomycetes</taxon>
        <taxon>Agaricomycetidae</taxon>
        <taxon>Agaricales</taxon>
        <taxon>Agaricineae</taxon>
        <taxon>Hymenogastraceae</taxon>
        <taxon>Gymnopilus</taxon>
    </lineage>
</organism>
<evidence type="ECO:0000313" key="4">
    <source>
        <dbReference type="Proteomes" id="UP000724874"/>
    </source>
</evidence>
<sequence length="237" mass="26819">MVFESHLHWSFQNEHVLLPTLVLDSTFGFLVACLLVIFICLSERFFTFLLDKQWVPRRFKLSRIPFALWRTGLYSAAMFLRLCYMLAAMTFHAGLIATIIVALSAAQFVIELKSLPEPRDLQRMSEPASEPLLSHGEQSLPLQSFKTGPRSKSKPEDIFIHPAESNIARADAVALEMGIAGETERVRAFSYLHAEPQWEIGKGKDLAREMLLGSHTKKSSHEHFHINSGSYSDSDLE</sequence>
<accession>A0A9P5TS62</accession>
<proteinExistence type="predicted"/>
<evidence type="ECO:0000256" key="1">
    <source>
        <dbReference type="SAM" id="MobiDB-lite"/>
    </source>
</evidence>
<dbReference type="OrthoDB" id="73901at2759"/>
<evidence type="ECO:0000313" key="3">
    <source>
        <dbReference type="EMBL" id="KAF8910083.1"/>
    </source>
</evidence>